<evidence type="ECO:0000256" key="5">
    <source>
        <dbReference type="ARBA" id="ARBA00022989"/>
    </source>
</evidence>
<keyword evidence="6 8" id="KW-0472">Membrane</keyword>
<dbReference type="Proteomes" id="UP000521748">
    <property type="component" value="Unassembled WGS sequence"/>
</dbReference>
<keyword evidence="4 8" id="KW-0812">Transmembrane</keyword>
<organism evidence="10 11">
    <name type="scientific">Psychromicrobium silvestre</name>
    <dbReference type="NCBI Taxonomy" id="1645614"/>
    <lineage>
        <taxon>Bacteria</taxon>
        <taxon>Bacillati</taxon>
        <taxon>Actinomycetota</taxon>
        <taxon>Actinomycetes</taxon>
        <taxon>Micrococcales</taxon>
        <taxon>Micrococcaceae</taxon>
        <taxon>Psychromicrobium</taxon>
    </lineage>
</organism>
<dbReference type="PANTHER" id="PTHR30576">
    <property type="entry name" value="COLANIC BIOSYNTHESIS UDP-GLUCOSE LIPID CARRIER TRANSFERASE"/>
    <property type="match status" value="1"/>
</dbReference>
<feature type="transmembrane region" description="Helical" evidence="8">
    <location>
        <begin position="135"/>
        <end position="156"/>
    </location>
</feature>
<evidence type="ECO:0000256" key="8">
    <source>
        <dbReference type="SAM" id="Phobius"/>
    </source>
</evidence>
<dbReference type="InterPro" id="IPR003362">
    <property type="entry name" value="Bact_transf"/>
</dbReference>
<feature type="region of interest" description="Disordered" evidence="7">
    <location>
        <begin position="1"/>
        <end position="24"/>
    </location>
</feature>
<dbReference type="AlphaFoldDB" id="A0A7Y9LV97"/>
<evidence type="ECO:0000313" key="10">
    <source>
        <dbReference type="EMBL" id="NYE96226.1"/>
    </source>
</evidence>
<dbReference type="Pfam" id="PF02397">
    <property type="entry name" value="Bac_transf"/>
    <property type="match status" value="1"/>
</dbReference>
<keyword evidence="5 8" id="KW-1133">Transmembrane helix</keyword>
<reference evidence="10 11" key="1">
    <citation type="submission" date="2020-07" db="EMBL/GenBank/DDBJ databases">
        <title>Sequencing the genomes of 1000 actinobacteria strains.</title>
        <authorList>
            <person name="Klenk H.-P."/>
        </authorList>
    </citation>
    <scope>NUCLEOTIDE SEQUENCE [LARGE SCALE GENOMIC DNA]</scope>
    <source>
        <strain evidence="10 11">DSM 102047</strain>
    </source>
</reference>
<dbReference type="GO" id="GO:0016020">
    <property type="term" value="C:membrane"/>
    <property type="evidence" value="ECO:0007669"/>
    <property type="project" value="UniProtKB-SubCell"/>
</dbReference>
<feature type="domain" description="Bacterial sugar transferase" evidence="9">
    <location>
        <begin position="283"/>
        <end position="471"/>
    </location>
</feature>
<evidence type="ECO:0000256" key="6">
    <source>
        <dbReference type="ARBA" id="ARBA00023136"/>
    </source>
</evidence>
<evidence type="ECO:0000313" key="11">
    <source>
        <dbReference type="Proteomes" id="UP000521748"/>
    </source>
</evidence>
<dbReference type="GO" id="GO:0016780">
    <property type="term" value="F:phosphotransferase activity, for other substituted phosphate groups"/>
    <property type="evidence" value="ECO:0007669"/>
    <property type="project" value="TreeGrafter"/>
</dbReference>
<feature type="compositionally biased region" description="Basic residues" evidence="7">
    <location>
        <begin position="9"/>
        <end position="23"/>
    </location>
</feature>
<comment type="caution">
    <text evidence="10">The sequence shown here is derived from an EMBL/GenBank/DDBJ whole genome shotgun (WGS) entry which is preliminary data.</text>
</comment>
<proteinExistence type="inferred from homology"/>
<evidence type="ECO:0000256" key="3">
    <source>
        <dbReference type="ARBA" id="ARBA00022679"/>
    </source>
</evidence>
<evidence type="ECO:0000256" key="1">
    <source>
        <dbReference type="ARBA" id="ARBA00004141"/>
    </source>
</evidence>
<evidence type="ECO:0000256" key="4">
    <source>
        <dbReference type="ARBA" id="ARBA00022692"/>
    </source>
</evidence>
<protein>
    <submittedName>
        <fullName evidence="10">Exopolysaccharide biosynthesis polyprenyl glycosylphosphotransferase</fullName>
    </submittedName>
</protein>
<keyword evidence="11" id="KW-1185">Reference proteome</keyword>
<feature type="transmembrane region" description="Helical" evidence="8">
    <location>
        <begin position="78"/>
        <end position="98"/>
    </location>
</feature>
<dbReference type="NCBIfam" id="TIGR03025">
    <property type="entry name" value="EPS_sugtrans"/>
    <property type="match status" value="1"/>
</dbReference>
<evidence type="ECO:0000256" key="7">
    <source>
        <dbReference type="SAM" id="MobiDB-lite"/>
    </source>
</evidence>
<evidence type="ECO:0000259" key="9">
    <source>
        <dbReference type="Pfam" id="PF02397"/>
    </source>
</evidence>
<sequence length="477" mass="53008">MTQVDQRRNTIHHGHHTPVRTHRTAPLSSFGVPEAPAANGHRRSSGRFVELLVVLDLSVVAVVILGSLIWPFANFREFWLTLAAAAMWLTCLAGIRGFSMERAALPRPTLSVWAASLVMAIVSLINLVFGQQIPLARLTLTLLALTALDVLGRFILKQFRGNHVVSVVTAESPLEDSSGSRRAVHTFMLSQEQLAQPEEFIRRLSQYIKFTKATAVELPLDLQIDRDLIDRLSWELRKMHVTIRMVSFGHPISTTRTRTRTEGNKLMVEIDAPYQHLGTRAGKRVMDIVGSGLLILVFSPLLAVLALIVKLSSSGPVFYKQERIGIDEQPFNILKFRSMVVGADAQLQALLKAQGSADKPLFKVDSDPRITRIGGVMRRLSLDELPQLFNVFGGSMSLVGPRPQRPAEVALYDQTAKQRLGVLPGMTGMWQISGRSRLSWEEAIMLDRYYAQNWSLAQDLRILARTVSAVVRGDGAV</sequence>
<accession>A0A7Y9LV97</accession>
<dbReference type="EMBL" id="JACBYQ010000002">
    <property type="protein sequence ID" value="NYE96226.1"/>
    <property type="molecule type" value="Genomic_DNA"/>
</dbReference>
<comment type="similarity">
    <text evidence="2">Belongs to the bacterial sugar transferase family.</text>
</comment>
<evidence type="ECO:0000256" key="2">
    <source>
        <dbReference type="ARBA" id="ARBA00006464"/>
    </source>
</evidence>
<feature type="transmembrane region" description="Helical" evidence="8">
    <location>
        <begin position="110"/>
        <end position="129"/>
    </location>
</feature>
<dbReference type="PANTHER" id="PTHR30576:SF10">
    <property type="entry name" value="SLL5057 PROTEIN"/>
    <property type="match status" value="1"/>
</dbReference>
<feature type="transmembrane region" description="Helical" evidence="8">
    <location>
        <begin position="288"/>
        <end position="309"/>
    </location>
</feature>
<feature type="transmembrane region" description="Helical" evidence="8">
    <location>
        <begin position="51"/>
        <end position="72"/>
    </location>
</feature>
<dbReference type="InterPro" id="IPR017475">
    <property type="entry name" value="EPS_sugar_tfrase"/>
</dbReference>
<gene>
    <name evidence="10" type="ORF">FHU41_002476</name>
</gene>
<keyword evidence="3 10" id="KW-0808">Transferase</keyword>
<comment type="subcellular location">
    <subcellularLocation>
        <location evidence="1">Membrane</location>
        <topology evidence="1">Multi-pass membrane protein</topology>
    </subcellularLocation>
</comment>
<name>A0A7Y9LV97_9MICC</name>